<evidence type="ECO:0000313" key="12">
    <source>
        <dbReference type="EMBL" id="NER29077.1"/>
    </source>
</evidence>
<dbReference type="SUPFAM" id="SSF47226">
    <property type="entry name" value="Histidine-containing phosphotransfer domain, HPT domain"/>
    <property type="match status" value="1"/>
</dbReference>
<dbReference type="SMART" id="SM00448">
    <property type="entry name" value="REC"/>
    <property type="match status" value="1"/>
</dbReference>
<dbReference type="Gene3D" id="2.30.30.40">
    <property type="entry name" value="SH3 Domains"/>
    <property type="match status" value="1"/>
</dbReference>
<feature type="modified residue" description="Phosphohistidine" evidence="7">
    <location>
        <position position="50"/>
    </location>
</feature>
<dbReference type="SUPFAM" id="SSF52172">
    <property type="entry name" value="CheY-like"/>
    <property type="match status" value="1"/>
</dbReference>
<dbReference type="EC" id="2.7.13.3" evidence="2"/>
<name>A0A6B3NBN1_9CYAN</name>
<dbReference type="InterPro" id="IPR036061">
    <property type="entry name" value="CheW-like_dom_sf"/>
</dbReference>
<dbReference type="SMART" id="SM01231">
    <property type="entry name" value="H-kinase_dim"/>
    <property type="match status" value="1"/>
</dbReference>
<evidence type="ECO:0000256" key="1">
    <source>
        <dbReference type="ARBA" id="ARBA00000085"/>
    </source>
</evidence>
<sequence length="1147" mass="126380">MAVNPNIRDQAYKFFIEEAPELLQAIEAGLLNLKQERSHRHLHDLMRTAHSLKGGAAGIGLEAIATLAHRLENIFKALYNETVEIDTDLESKLLRAYDCLCLPLMQEISTGQFSPEQALASAEPVFAQVEERLVDALAQVENYDIPDSAELGVDMTLSLFEVDVGQGLEHLRAVVANPQDYQVATELCTQAEVFAELAEILNKPGLGAIAEVALAALKSNSQQALQITQLALADFQAYREGVLAGSSEEVSPSAALLALAQEESREFSPEQEHLDQIFSDDTLCQLNQQEDSGFEEQQLPLDPPQDEITYTTVSFHSDQETFSISGTISEQDLTQPELPVIIEGEFAEEDISVSEEVEAEASSLEDVLEDVFGNALAASETEASSNSLFQITSTLQELQQPHVDATEPVEAPFNLISTPESVEAFNSTPDIEEVSTSSSELLPLRREPKQFSSQINPQEIPTAPRVTVRVDSDRLERMNNLADEAAINRSGLFLQNKQLQGAVRDLLTRVVAIEQVAVQLRKVSDQTLVPDFKNSYGSQPDSVVQLGELATSQADFDSLEMDNYGALHSLLQRFLEDMVQLRESVDDIALFASNSGGNLEQLRKMLTQLQDEFMWARMLPLGEVLKHFPRVLRDLSTKYHKPVNLKLSGTGVLVDKAVLEKIYDPLLHLLRNAFDHGIEFPEIRRQVGKTEQGQIEIKAYYRGGQTIIEISDDGQGLNTERIACRAMELGWLSTEEMANVPDNQLFNLIFEPGFSTAQQVDQLSGRGVGLDVVRTQLQTLKGTITVGSQSGVGTTFTLRLPLTLTSAKLIIGLVGTTAIALPSDSIEEIVVPKAEQVKKTGTQQFLYWRGKIAMIYRLCDLLEYACPVPENPPNEALKVETSATEVAPPLLIIDRGQQVFALEIDRLVTEQKLVIKPFGTVMASPSYTYGCTILGDGNLIPVIDGATLLDLWLDQNGANRAIATVSEPEFEIDIGSNHIISAHQDSSVHQNTAALKGSTSLGLIGPGKTSRTIDLVKTATKVLIVDDAVSLRRTLALTLERAGYRVLQAGDGWEAIKQLQRSPDVGLVICDIEMPNMNGFDFLNHRRQDPQIQNIPVMMLTSRSNDKHRRLAMHLGANAYLTKPYIEQEFLKVIKDIVGQSTPLRIT</sequence>
<dbReference type="CDD" id="cd16916">
    <property type="entry name" value="HATPase_CheA-like"/>
    <property type="match status" value="1"/>
</dbReference>
<dbReference type="SUPFAM" id="SSF50341">
    <property type="entry name" value="CheW-like"/>
    <property type="match status" value="1"/>
</dbReference>
<evidence type="ECO:0000256" key="6">
    <source>
        <dbReference type="ARBA" id="ARBA00023012"/>
    </source>
</evidence>
<gene>
    <name evidence="12" type="ORF">F6J89_15930</name>
</gene>
<dbReference type="InterPro" id="IPR004358">
    <property type="entry name" value="Sig_transdc_His_kin-like_C"/>
</dbReference>
<dbReference type="InterPro" id="IPR036890">
    <property type="entry name" value="HATPase_C_sf"/>
</dbReference>
<dbReference type="InterPro" id="IPR005467">
    <property type="entry name" value="His_kinase_dom"/>
</dbReference>
<organism evidence="12">
    <name type="scientific">Symploca sp. SIO1C4</name>
    <dbReference type="NCBI Taxonomy" id="2607765"/>
    <lineage>
        <taxon>Bacteria</taxon>
        <taxon>Bacillati</taxon>
        <taxon>Cyanobacteriota</taxon>
        <taxon>Cyanophyceae</taxon>
        <taxon>Coleofasciculales</taxon>
        <taxon>Coleofasciculaceae</taxon>
        <taxon>Symploca</taxon>
    </lineage>
</organism>
<dbReference type="InterPro" id="IPR001789">
    <property type="entry name" value="Sig_transdc_resp-reg_receiver"/>
</dbReference>
<dbReference type="SMART" id="SM00073">
    <property type="entry name" value="HPT"/>
    <property type="match status" value="1"/>
</dbReference>
<evidence type="ECO:0000256" key="5">
    <source>
        <dbReference type="ARBA" id="ARBA00022777"/>
    </source>
</evidence>
<feature type="modified residue" description="4-aspartylphosphate" evidence="8">
    <location>
        <position position="1071"/>
    </location>
</feature>
<dbReference type="Pfam" id="PF01584">
    <property type="entry name" value="CheW"/>
    <property type="match status" value="1"/>
</dbReference>
<dbReference type="Pfam" id="PF02518">
    <property type="entry name" value="HATPase_c"/>
    <property type="match status" value="1"/>
</dbReference>
<dbReference type="Pfam" id="PF00072">
    <property type="entry name" value="Response_reg"/>
    <property type="match status" value="1"/>
</dbReference>
<feature type="domain" description="HPt" evidence="11">
    <location>
        <begin position="4"/>
        <end position="107"/>
    </location>
</feature>
<proteinExistence type="predicted"/>
<dbReference type="InterPro" id="IPR008207">
    <property type="entry name" value="Sig_transdc_His_kin_Hpt_dom"/>
</dbReference>
<accession>A0A6B3NBN1</accession>
<dbReference type="InterPro" id="IPR011006">
    <property type="entry name" value="CheY-like_superfamily"/>
</dbReference>
<dbReference type="CDD" id="cd00088">
    <property type="entry name" value="HPT"/>
    <property type="match status" value="1"/>
</dbReference>
<dbReference type="SUPFAM" id="SSF55874">
    <property type="entry name" value="ATPase domain of HSP90 chaperone/DNA topoisomerase II/histidine kinase"/>
    <property type="match status" value="1"/>
</dbReference>
<evidence type="ECO:0000259" key="11">
    <source>
        <dbReference type="PROSITE" id="PS50894"/>
    </source>
</evidence>
<evidence type="ECO:0000256" key="2">
    <source>
        <dbReference type="ARBA" id="ARBA00012438"/>
    </source>
</evidence>
<keyword evidence="4" id="KW-0808">Transferase</keyword>
<dbReference type="Gene3D" id="3.30.565.10">
    <property type="entry name" value="Histidine kinase-like ATPase, C-terminal domain"/>
    <property type="match status" value="1"/>
</dbReference>
<dbReference type="InterPro" id="IPR051315">
    <property type="entry name" value="Bact_Chemotaxis_CheA"/>
</dbReference>
<dbReference type="EMBL" id="JAAHFQ010000305">
    <property type="protein sequence ID" value="NER29077.1"/>
    <property type="molecule type" value="Genomic_DNA"/>
</dbReference>
<evidence type="ECO:0000256" key="7">
    <source>
        <dbReference type="PROSITE-ProRule" id="PRU00110"/>
    </source>
</evidence>
<dbReference type="Pfam" id="PF01627">
    <property type="entry name" value="Hpt"/>
    <property type="match status" value="1"/>
</dbReference>
<dbReference type="Gene3D" id="3.40.50.2300">
    <property type="match status" value="1"/>
</dbReference>
<evidence type="ECO:0000256" key="4">
    <source>
        <dbReference type="ARBA" id="ARBA00022679"/>
    </source>
</evidence>
<dbReference type="PANTHER" id="PTHR43395:SF1">
    <property type="entry name" value="CHEMOTAXIS PROTEIN CHEA"/>
    <property type="match status" value="1"/>
</dbReference>
<dbReference type="SMART" id="SM00260">
    <property type="entry name" value="CheW"/>
    <property type="match status" value="1"/>
</dbReference>
<evidence type="ECO:0000259" key="9">
    <source>
        <dbReference type="PROSITE" id="PS50109"/>
    </source>
</evidence>
<dbReference type="InterPro" id="IPR002545">
    <property type="entry name" value="CheW-lke_dom"/>
</dbReference>
<comment type="catalytic activity">
    <reaction evidence="1">
        <text>ATP + protein L-histidine = ADP + protein N-phospho-L-histidine.</text>
        <dbReference type="EC" id="2.7.13.3"/>
    </reaction>
</comment>
<dbReference type="InterPro" id="IPR004105">
    <property type="entry name" value="CheA-like_dim"/>
</dbReference>
<dbReference type="Gene3D" id="1.20.120.160">
    <property type="entry name" value="HPT domain"/>
    <property type="match status" value="1"/>
</dbReference>
<reference evidence="12" key="1">
    <citation type="submission" date="2019-11" db="EMBL/GenBank/DDBJ databases">
        <title>Genomic insights into an expanded diversity of filamentous marine cyanobacteria reveals the extraordinary biosynthetic potential of Moorea and Okeania.</title>
        <authorList>
            <person name="Ferreira Leao T."/>
            <person name="Wang M."/>
            <person name="Moss N."/>
            <person name="Da Silva R."/>
            <person name="Sanders J."/>
            <person name="Nurk S."/>
            <person name="Gurevich A."/>
            <person name="Humphrey G."/>
            <person name="Reher R."/>
            <person name="Zhu Q."/>
            <person name="Belda-Ferre P."/>
            <person name="Glukhov E."/>
            <person name="Rex R."/>
            <person name="Dorrestein P.C."/>
            <person name="Knight R."/>
            <person name="Pevzner P."/>
            <person name="Gerwick W.H."/>
            <person name="Gerwick L."/>
        </authorList>
    </citation>
    <scope>NUCLEOTIDE SEQUENCE</scope>
    <source>
        <strain evidence="12">SIO1C4</strain>
    </source>
</reference>
<dbReference type="PANTHER" id="PTHR43395">
    <property type="entry name" value="SENSOR HISTIDINE KINASE CHEA"/>
    <property type="match status" value="1"/>
</dbReference>
<dbReference type="InterPro" id="IPR036641">
    <property type="entry name" value="HPT_dom_sf"/>
</dbReference>
<dbReference type="FunFam" id="3.30.565.10:FF:000016">
    <property type="entry name" value="Chemotaxis protein CheA, putative"/>
    <property type="match status" value="1"/>
</dbReference>
<dbReference type="GO" id="GO:0006935">
    <property type="term" value="P:chemotaxis"/>
    <property type="evidence" value="ECO:0007669"/>
    <property type="project" value="InterPro"/>
</dbReference>
<evidence type="ECO:0000256" key="8">
    <source>
        <dbReference type="PROSITE-ProRule" id="PRU00169"/>
    </source>
</evidence>
<keyword evidence="3 8" id="KW-0597">Phosphoprotein</keyword>
<keyword evidence="6" id="KW-0902">Two-component regulatory system</keyword>
<keyword evidence="5" id="KW-0418">Kinase</keyword>
<evidence type="ECO:0000256" key="3">
    <source>
        <dbReference type="ARBA" id="ARBA00022553"/>
    </source>
</evidence>
<feature type="domain" description="Histidine kinase" evidence="9">
    <location>
        <begin position="600"/>
        <end position="804"/>
    </location>
</feature>
<dbReference type="GO" id="GO:0005737">
    <property type="term" value="C:cytoplasm"/>
    <property type="evidence" value="ECO:0007669"/>
    <property type="project" value="InterPro"/>
</dbReference>
<dbReference type="InterPro" id="IPR003594">
    <property type="entry name" value="HATPase_dom"/>
</dbReference>
<dbReference type="PROSITE" id="PS50894">
    <property type="entry name" value="HPT"/>
    <property type="match status" value="1"/>
</dbReference>
<dbReference type="PROSITE" id="PS50110">
    <property type="entry name" value="RESPONSE_REGULATORY"/>
    <property type="match status" value="1"/>
</dbReference>
<evidence type="ECO:0000259" key="10">
    <source>
        <dbReference type="PROSITE" id="PS50110"/>
    </source>
</evidence>
<feature type="domain" description="Response regulatory" evidence="10">
    <location>
        <begin position="1021"/>
        <end position="1138"/>
    </location>
</feature>
<dbReference type="GO" id="GO:0000155">
    <property type="term" value="F:phosphorelay sensor kinase activity"/>
    <property type="evidence" value="ECO:0007669"/>
    <property type="project" value="InterPro"/>
</dbReference>
<dbReference type="AlphaFoldDB" id="A0A6B3NBN1"/>
<dbReference type="PROSITE" id="PS50109">
    <property type="entry name" value="HIS_KIN"/>
    <property type="match status" value="1"/>
</dbReference>
<dbReference type="SMART" id="SM00387">
    <property type="entry name" value="HATPase_c"/>
    <property type="match status" value="1"/>
</dbReference>
<protein>
    <recommendedName>
        <fullName evidence="2">histidine kinase</fullName>
        <ecNumber evidence="2">2.7.13.3</ecNumber>
    </recommendedName>
</protein>
<comment type="caution">
    <text evidence="12">The sequence shown here is derived from an EMBL/GenBank/DDBJ whole genome shotgun (WGS) entry which is preliminary data.</text>
</comment>
<dbReference type="PRINTS" id="PR00344">
    <property type="entry name" value="BCTRLSENSOR"/>
</dbReference>